<proteinExistence type="predicted"/>
<gene>
    <name evidence="1" type="ORF">PUN28_018922</name>
</gene>
<comment type="caution">
    <text evidence="1">The sequence shown here is derived from an EMBL/GenBank/DDBJ whole genome shotgun (WGS) entry which is preliminary data.</text>
</comment>
<organism evidence="1 2">
    <name type="scientific">Cardiocondyla obscurior</name>
    <dbReference type="NCBI Taxonomy" id="286306"/>
    <lineage>
        <taxon>Eukaryota</taxon>
        <taxon>Metazoa</taxon>
        <taxon>Ecdysozoa</taxon>
        <taxon>Arthropoda</taxon>
        <taxon>Hexapoda</taxon>
        <taxon>Insecta</taxon>
        <taxon>Pterygota</taxon>
        <taxon>Neoptera</taxon>
        <taxon>Endopterygota</taxon>
        <taxon>Hymenoptera</taxon>
        <taxon>Apocrita</taxon>
        <taxon>Aculeata</taxon>
        <taxon>Formicoidea</taxon>
        <taxon>Formicidae</taxon>
        <taxon>Myrmicinae</taxon>
        <taxon>Cardiocondyla</taxon>
    </lineage>
</organism>
<evidence type="ECO:0000313" key="1">
    <source>
        <dbReference type="EMBL" id="KAL0101421.1"/>
    </source>
</evidence>
<dbReference type="Proteomes" id="UP001430953">
    <property type="component" value="Unassembled WGS sequence"/>
</dbReference>
<accession>A0AAW2ECL6</accession>
<protein>
    <submittedName>
        <fullName evidence="1">Uncharacterized protein</fullName>
    </submittedName>
</protein>
<evidence type="ECO:0000313" key="2">
    <source>
        <dbReference type="Proteomes" id="UP001430953"/>
    </source>
</evidence>
<sequence length="158" mass="18426">MVHFCLHTYIYIYIFPARRLGREEGKCGSALVRRGSKELSNRETSATHSHVCIYQIYDKNYIIIARHARTLERGVDLEMLKINIGRLRQIESSTTNEASDAMLAKKNGLSVNDRAIRDLQFDLFLISSRFFYMARLITELRRASNTNCLLRYVSLRFK</sequence>
<name>A0AAW2ECL6_9HYME</name>
<reference evidence="1 2" key="1">
    <citation type="submission" date="2023-03" db="EMBL/GenBank/DDBJ databases">
        <title>High recombination rates correlate with genetic variation in Cardiocondyla obscurior ants.</title>
        <authorList>
            <person name="Errbii M."/>
        </authorList>
    </citation>
    <scope>NUCLEOTIDE SEQUENCE [LARGE SCALE GENOMIC DNA]</scope>
    <source>
        <strain evidence="1">Alpha-2009</strain>
        <tissue evidence="1">Whole body</tissue>
    </source>
</reference>
<dbReference type="EMBL" id="JADYXP020000024">
    <property type="protein sequence ID" value="KAL0101421.1"/>
    <property type="molecule type" value="Genomic_DNA"/>
</dbReference>
<keyword evidence="2" id="KW-1185">Reference proteome</keyword>
<dbReference type="AlphaFoldDB" id="A0AAW2ECL6"/>